<evidence type="ECO:0000313" key="4">
    <source>
        <dbReference type="Proteomes" id="UP000440096"/>
    </source>
</evidence>
<dbReference type="EMBL" id="WMBA01000034">
    <property type="protein sequence ID" value="MTD56414.1"/>
    <property type="molecule type" value="Genomic_DNA"/>
</dbReference>
<dbReference type="Pfam" id="PF16655">
    <property type="entry name" value="PhoD_N"/>
    <property type="match status" value="1"/>
</dbReference>
<dbReference type="InterPro" id="IPR032093">
    <property type="entry name" value="PhoD_N"/>
</dbReference>
<dbReference type="InterPro" id="IPR018946">
    <property type="entry name" value="PhoD-like_MPP"/>
</dbReference>
<dbReference type="AlphaFoldDB" id="A0A6N7Z6C8"/>
<feature type="domain" description="Phospholipase D N-terminal" evidence="2">
    <location>
        <begin position="40"/>
        <end position="136"/>
    </location>
</feature>
<reference evidence="3 4" key="1">
    <citation type="submission" date="2019-11" db="EMBL/GenBank/DDBJ databases">
        <title>Draft genome of Amycolatopsis RM579.</title>
        <authorList>
            <person name="Duangmal K."/>
            <person name="Mingma R."/>
        </authorList>
    </citation>
    <scope>NUCLEOTIDE SEQUENCE [LARGE SCALE GENOMIC DNA]</scope>
    <source>
        <strain evidence="3 4">RM579</strain>
    </source>
</reference>
<dbReference type="RefSeq" id="WP_154758580.1">
    <property type="nucleotide sequence ID" value="NZ_WMBA01000034.1"/>
</dbReference>
<dbReference type="InterPro" id="IPR006311">
    <property type="entry name" value="TAT_signal"/>
</dbReference>
<accession>A0A6N7Z6C8</accession>
<dbReference type="Pfam" id="PF09423">
    <property type="entry name" value="PhoD"/>
    <property type="match status" value="1"/>
</dbReference>
<dbReference type="InterPro" id="IPR052900">
    <property type="entry name" value="Phospholipid_Metab_Enz"/>
</dbReference>
<feature type="domain" description="PhoD-like phosphatase metallophosphatase" evidence="1">
    <location>
        <begin position="149"/>
        <end position="469"/>
    </location>
</feature>
<dbReference type="InterPro" id="IPR029052">
    <property type="entry name" value="Metallo-depent_PP-like"/>
</dbReference>
<evidence type="ECO:0000313" key="3">
    <source>
        <dbReference type="EMBL" id="MTD56414.1"/>
    </source>
</evidence>
<dbReference type="SUPFAM" id="SSF56300">
    <property type="entry name" value="Metallo-dependent phosphatases"/>
    <property type="match status" value="1"/>
</dbReference>
<keyword evidence="4" id="KW-1185">Reference proteome</keyword>
<evidence type="ECO:0000259" key="2">
    <source>
        <dbReference type="Pfam" id="PF16655"/>
    </source>
</evidence>
<protein>
    <submittedName>
        <fullName evidence="3">Alkaline phosphatase</fullName>
    </submittedName>
</protein>
<evidence type="ECO:0000259" key="1">
    <source>
        <dbReference type="Pfam" id="PF09423"/>
    </source>
</evidence>
<dbReference type="CDD" id="cd07389">
    <property type="entry name" value="MPP_PhoD"/>
    <property type="match status" value="1"/>
</dbReference>
<sequence>MPPEFTPTRRRVLIGGAAALGAAALAGVAMPTGRHGQFSLGVASGDPLPDGVMLWTRLAPDPLAPDGGMTGDGVPVEWQVATDERFATIVRSGVTTALAAEAHSVHVAVSGLRPGAEYFYRFRAGGELSPVGRTRTAPAPGARVDRFSFAFASCQRYPDGFYNAYDHLAREDVDLVVFLGDYIYEGGSQGRIGRGHRPDHQLATLADYRIRFAQYKSDPALQAVHAAFPWIPVFDDHEVENNWAGDRSESGIPVPEFRARRAGAFQAYWEHQPLRARPAGPSLLIHRRLTFGDLVDFHVLDTRQYRSAQVPEAQRGNPGRTILGAQQKAWLFANLAASQARWNVLAQQVFFSQLNPAPGWQTRNDDAWDDYLPEREEVRDHLATTRNPVVITGDAHCGYVCDIKADFDNPLSRTVGAEFVGTSITSEGDGVDRTPGDIAQLRVNPHIRFVNRKRGYVRCSVTPDSLVADYRAVDYVSRPGSPVGTLGRFVIVSDEPGARQIF</sequence>
<dbReference type="PROSITE" id="PS51318">
    <property type="entry name" value="TAT"/>
    <property type="match status" value="1"/>
</dbReference>
<dbReference type="PANTHER" id="PTHR43606">
    <property type="entry name" value="PHOSPHATASE, PUTATIVE (AFU_ORTHOLOGUE AFUA_6G08710)-RELATED"/>
    <property type="match status" value="1"/>
</dbReference>
<dbReference type="Gene3D" id="3.60.21.70">
    <property type="entry name" value="PhoD-like phosphatase"/>
    <property type="match status" value="1"/>
</dbReference>
<proteinExistence type="predicted"/>
<dbReference type="Gene3D" id="2.60.40.380">
    <property type="entry name" value="Purple acid phosphatase-like, N-terminal"/>
    <property type="match status" value="1"/>
</dbReference>
<comment type="caution">
    <text evidence="3">The sequence shown here is derived from an EMBL/GenBank/DDBJ whole genome shotgun (WGS) entry which is preliminary data.</text>
</comment>
<dbReference type="Proteomes" id="UP000440096">
    <property type="component" value="Unassembled WGS sequence"/>
</dbReference>
<dbReference type="InterPro" id="IPR038607">
    <property type="entry name" value="PhoD-like_sf"/>
</dbReference>
<gene>
    <name evidence="3" type="ORF">GKO32_20905</name>
</gene>
<name>A0A6N7Z6C8_9PSEU</name>
<organism evidence="3 4">
    <name type="scientific">Amycolatopsis pithecellobii</name>
    <dbReference type="NCBI Taxonomy" id="664692"/>
    <lineage>
        <taxon>Bacteria</taxon>
        <taxon>Bacillati</taxon>
        <taxon>Actinomycetota</taxon>
        <taxon>Actinomycetes</taxon>
        <taxon>Pseudonocardiales</taxon>
        <taxon>Pseudonocardiaceae</taxon>
        <taxon>Amycolatopsis</taxon>
    </lineage>
</organism>
<dbReference type="OrthoDB" id="327733at2"/>
<dbReference type="PANTHER" id="PTHR43606:SF2">
    <property type="entry name" value="ALKALINE PHOSPHATASE FAMILY PROTEIN (AFU_ORTHOLOGUE AFUA_5G03860)"/>
    <property type="match status" value="1"/>
</dbReference>